<accession>A0A976FGT0</accession>
<comment type="caution">
    <text evidence="2">The sequence shown here is derived from an EMBL/GenBank/DDBJ whole genome shotgun (WGS) entry which is preliminary data.</text>
</comment>
<dbReference type="OrthoDB" id="88477at2759"/>
<dbReference type="RefSeq" id="XP_067815683.1">
    <property type="nucleotide sequence ID" value="XM_067962992.1"/>
</dbReference>
<organism evidence="2 3">
    <name type="scientific">Bremia lactucae</name>
    <name type="common">Lettuce downy mildew</name>
    <dbReference type="NCBI Taxonomy" id="4779"/>
    <lineage>
        <taxon>Eukaryota</taxon>
        <taxon>Sar</taxon>
        <taxon>Stramenopiles</taxon>
        <taxon>Oomycota</taxon>
        <taxon>Peronosporomycetes</taxon>
        <taxon>Peronosporales</taxon>
        <taxon>Peronosporaceae</taxon>
        <taxon>Bremia</taxon>
    </lineage>
</organism>
<dbReference type="AlphaFoldDB" id="A0A976FGT0"/>
<feature type="compositionally biased region" description="Basic and acidic residues" evidence="1">
    <location>
        <begin position="63"/>
        <end position="72"/>
    </location>
</feature>
<feature type="region of interest" description="Disordered" evidence="1">
    <location>
        <begin position="32"/>
        <end position="72"/>
    </location>
</feature>
<proteinExistence type="predicted"/>
<sequence>MSPGAALHHTYRKVTRWALAIVFGSPPEMRGAELRNATESAESPSPESLTRRYSSWHSNSGGDRSKTRAERIPLKDEKASYLVASRLDVADLDHGLVVEAHPVVHGFRWDVPLTTLNCHVLRHVKRHLTSKPKENLGRG</sequence>
<dbReference type="KEGG" id="blac:94348663"/>
<evidence type="ECO:0000256" key="1">
    <source>
        <dbReference type="SAM" id="MobiDB-lite"/>
    </source>
</evidence>
<reference evidence="2 3" key="1">
    <citation type="journal article" date="2021" name="Genome Biol.">
        <title>AFLAP: assembly-free linkage analysis pipeline using k-mers from genome sequencing data.</title>
        <authorList>
            <person name="Fletcher K."/>
            <person name="Zhang L."/>
            <person name="Gil J."/>
            <person name="Han R."/>
            <person name="Cavanaugh K."/>
            <person name="Michelmore R."/>
        </authorList>
    </citation>
    <scope>NUCLEOTIDE SEQUENCE [LARGE SCALE GENOMIC DNA]</scope>
    <source>
        <strain evidence="2 3">SF5</strain>
    </source>
</reference>
<protein>
    <submittedName>
        <fullName evidence="2">Uncharacterized protein</fullName>
    </submittedName>
</protein>
<evidence type="ECO:0000313" key="2">
    <source>
        <dbReference type="EMBL" id="TDH66184.1"/>
    </source>
</evidence>
<gene>
    <name evidence="2" type="ORF">CCR75_004906</name>
</gene>
<dbReference type="EMBL" id="SHOA02000008">
    <property type="protein sequence ID" value="TDH66184.1"/>
    <property type="molecule type" value="Genomic_DNA"/>
</dbReference>
<keyword evidence="3" id="KW-1185">Reference proteome</keyword>
<name>A0A976FGT0_BRELC</name>
<dbReference type="Proteomes" id="UP000294530">
    <property type="component" value="Unassembled WGS sequence"/>
</dbReference>
<feature type="compositionally biased region" description="Polar residues" evidence="1">
    <location>
        <begin position="51"/>
        <end position="62"/>
    </location>
</feature>
<dbReference type="GeneID" id="94348663"/>
<feature type="compositionally biased region" description="Low complexity" evidence="1">
    <location>
        <begin position="39"/>
        <end position="48"/>
    </location>
</feature>
<evidence type="ECO:0000313" key="3">
    <source>
        <dbReference type="Proteomes" id="UP000294530"/>
    </source>
</evidence>